<dbReference type="Proteomes" id="UP000007258">
    <property type="component" value="Chromosome 32"/>
</dbReference>
<feature type="compositionally biased region" description="Polar residues" evidence="6">
    <location>
        <begin position="72"/>
        <end position="83"/>
    </location>
</feature>
<dbReference type="InterPro" id="IPR011990">
    <property type="entry name" value="TPR-like_helical_dom_sf"/>
</dbReference>
<evidence type="ECO:0000256" key="4">
    <source>
        <dbReference type="ARBA" id="ARBA00022860"/>
    </source>
</evidence>
<accession>A4HKW0</accession>
<dbReference type="InParanoid" id="A4HKW0"/>
<feature type="compositionally biased region" description="Polar residues" evidence="6">
    <location>
        <begin position="445"/>
        <end position="464"/>
    </location>
</feature>
<gene>
    <name evidence="7" type="ORF">LBRM_32_3440</name>
</gene>
<dbReference type="SUPFAM" id="SSF48452">
    <property type="entry name" value="TPR-like"/>
    <property type="match status" value="1"/>
</dbReference>
<sequence>MTSTVHHYSPANSPPVEGELDGRETAHEVEVLELQALQAERDGEGGRSVMLMERALQMRCRLVNRLREKWTNAASEPGSSSDAGSHRMSVSAKPDTVGEADLLQEYHAQCGELYDVAERLVVRCNVIAVEHFKRGAFSEASPLLEYAMQMTEDGAYPLCEVEERRRHLRGVTLNNIGCMERRRGHFSEALQYMKSSMEMTGVESPVAYMNTSAILIQLRLSEEAVRMAERSIELLYQTPEDPSLLAVAHHNLAMALEPVDPLRCLEEYALAYRTACSTLGPECETTRSIQRSWRRYEMTRVTPAMGPFFSPDGRAAASGLRGPIGTVPTKHAATAPRCLPATAPSRTNNSKSGGADSPMDVVELFPHPFLPSASTPSVSKAPRDVTPIYRPAVVPRRPLVPEPPPGVTTSSSRRSRAPHSQPHPQRQEQRQQQRRPYGTEKTTHTSRLSTRTAVAAPRQSSVSRANEPEAAAGSGRVAAAMAPSPPPSRQQQATAPRRYSPVTRAHESSRESPPRTGIRQGRLSAQRGTAAVPTTLSVPHKLEKSTSHHVHERSTKQTTPTALSSTSAQPPGRGSHYPTKESSSINHTHPLRPPRDLPPLQTAAAAEPPVVAPKPSYSRSSRDAKANLLLPLTSASVSLESDPLTFLQNRLDVLLQDEEELEHKYAQATVIQRHYRGRLARRRVATLQATRVSDARLAQLRRHMLARRIQRAFRRRRRHSCYPLASGQLGRYAAVGGRHGAQHRTATQLQRIARGWLARRHYTQLRQYARESSAAASRIQCWIRALQARRRYAALHAEKALQEAEALEHERRQYAATRIAGQWLTYVQRKACKVALRNRMMARAAENAQRRTRATICIQSAWRGYQARRLYRGAYLRTSQLRTARLEYEQRRQAAVRLQSFGRMLIARQNATPLLTTARLRAAAEIRTRSREGLAAITIQCAYRSHVARRVCGGRRLMRKELTTQALLQAHTAIVQRTGRGYMVRKDVGTKLSALQAEADRYERRLRALRQQDLEAARRLQQAFELNVSGLREGEDKKRCALVLTEQQQRHHLLTQCNASLAATSETEAQQEGMIRASLATFHNFSRIIKAKKRRALRQEFRDAYLERCAAEDAESHREASARVVTAFMRGAAARSALLSRAETMSSYNDARAMQEKDEKHVAMTTDDDNGEDTYAASAEVPGQLAAERAELDRLRRAERLASEAPTSAPRRPLTAEQLAAERAELDRLRRAERLASEAPTSAPRRPLTAEQLVTERAELDRLRRAERLASEAPTSAPRRPLTAEQLAAERAELDRLRRAERLASEAPTSAPRRPLTAEQLAAERAELDRLRRAERLASEAPTSAPRRPLTAEQLAAERAELDRLRRAERLASEAPTSAPRRPLTAEQLAAERAELDRLRRAERLASEEMMRNVRVDEISAVGDTPFLSSEKPICSSVLAREMMACQKAVWQAEVAAEKQRRQQRDALHRAIFEDRQQRIASATDGKELAPYRISRIRRQIRSFGESNKMALSLPAESSEAKANNCHARRIAQQLVAVQCIESHFLGRGARKHLTALLRIRDDYLSAMQTFDRDDGPVLTTVCLREALARHPDLRTRVLQFATYSSPSVCRSIESVPSSASPSASLTSRKTLKGYLRIIKAKKRRALRQESRDAYLERCAAEDAESHREASARVVTAFMRGAAARSALLSRAETMSSYNDARAMQEKDEKHVAMTTDDDNGEDTYAASAEVPGQLVTERAELDRLRRAERLASEAPTSAPRRPLTAEQLAAERAELDRLRRAERLASEAPTSAPRRPLTAEQLAAERAELDRLRRAERLASEAPTSAPRRPLTAEQLAAERAELDRLRRAERLASEAPTSAPRRPLTAEQLAAERAELDRLRRAERLASEAPTSAPRRPLTAEQLVTERAELDSGVSVAKRGVGAEIAIVPDSLMLEQRVAEDMVAGYVRRPEKVVRDDEVRQPPRRSTEQQVVVECLALGQLGHLEQVGMEGRKLGGLSLVEYTLSAAALRDEMVQGFQRNSDMECTWTSSSSASSGPSHREDLTYGEACDRLSVFAEVVRDKKNLRQRQAARDTYLQDVVNKSTSDVDEEKQQEERASTPFAGGSAWQLCSEEGSCDDSDTVDQEAMLQLYRRERRSFASSLVDSFLHIIKAKKRRALRQEFRDAYLERCAAEDAESHREASARVVTAFMRGAAARSALLSRAETMSSYNDARAMQEKDEKHVAMTTDDDNGEDTYAASAEVPGQFSLISSAASRIQRFVRAVQAGRMLRAQQESCRAYLEEERAVEEILHSAALTIQRLYRRHRARRLAAMAIVERDLCLLSPQESCEAKAACEVHGCDMATSAALSFRAHSLRGVISGCAEAAATSAFPLHRTSSSSCSELCELDSTAIVTVVSEAKEAALDQLVHRS</sequence>
<dbReference type="KEGG" id="lbz:LBRM_32_3440"/>
<feature type="region of interest" description="Disordered" evidence="6">
    <location>
        <begin position="71"/>
        <end position="93"/>
    </location>
</feature>
<dbReference type="CDD" id="cd23767">
    <property type="entry name" value="IQCD"/>
    <property type="match status" value="1"/>
</dbReference>
<comment type="subcellular location">
    <subcellularLocation>
        <location evidence="1">Cytoplasm</location>
    </subcellularLocation>
</comment>
<dbReference type="OMA" id="DQCAAED"/>
<dbReference type="PANTHER" id="PTHR22706:SF1">
    <property type="entry name" value="ASSEMBLY FACTOR FOR SPINDLE MICROTUBULES"/>
    <property type="match status" value="1"/>
</dbReference>
<dbReference type="VEuPathDB" id="TriTrypDB:LbrM.32.3440"/>
<dbReference type="GO" id="GO:0000922">
    <property type="term" value="C:spindle pole"/>
    <property type="evidence" value="ECO:0007669"/>
    <property type="project" value="TreeGrafter"/>
</dbReference>
<proteinExistence type="predicted"/>
<dbReference type="GO" id="GO:0007051">
    <property type="term" value="P:spindle organization"/>
    <property type="evidence" value="ECO:0007669"/>
    <property type="project" value="TreeGrafter"/>
</dbReference>
<evidence type="ECO:0000313" key="8">
    <source>
        <dbReference type="Proteomes" id="UP000007258"/>
    </source>
</evidence>
<dbReference type="GO" id="GO:0005737">
    <property type="term" value="C:cytoplasm"/>
    <property type="evidence" value="ECO:0007669"/>
    <property type="project" value="UniProtKB-SubCell"/>
</dbReference>
<name>A4HKW0_LEIBR</name>
<evidence type="ECO:0000256" key="3">
    <source>
        <dbReference type="ARBA" id="ARBA00022737"/>
    </source>
</evidence>
<reference evidence="7 8" key="2">
    <citation type="journal article" date="2011" name="Genome Res.">
        <title>Chromosome and gene copy number variation allow major structural change between species and strains of Leishmania.</title>
        <authorList>
            <person name="Rogers M.B."/>
            <person name="Hilley J.D."/>
            <person name="Dickens N.J."/>
            <person name="Wilkes J."/>
            <person name="Bates P.A."/>
            <person name="Depledge D.P."/>
            <person name="Harris D."/>
            <person name="Her Y."/>
            <person name="Herzyk P."/>
            <person name="Imamura H."/>
            <person name="Otto T.D."/>
            <person name="Sanders M."/>
            <person name="Seeger K."/>
            <person name="Dujardin J.C."/>
            <person name="Berriman M."/>
            <person name="Smith D.F."/>
            <person name="Hertz-Fowler C."/>
            <person name="Mottram J.C."/>
        </authorList>
    </citation>
    <scope>NUCLEOTIDE SEQUENCE [LARGE SCALE GENOMIC DNA]</scope>
    <source>
        <strain evidence="7 8">MHOM/BR/75/M2904</strain>
    </source>
</reference>
<feature type="coiled-coil region" evidence="5">
    <location>
        <begin position="985"/>
        <end position="1019"/>
    </location>
</feature>
<evidence type="ECO:0000256" key="2">
    <source>
        <dbReference type="ARBA" id="ARBA00022490"/>
    </source>
</evidence>
<keyword evidence="2" id="KW-0963">Cytoplasm</keyword>
<dbReference type="SMART" id="SM00015">
    <property type="entry name" value="IQ"/>
    <property type="match status" value="13"/>
</dbReference>
<evidence type="ECO:0000256" key="1">
    <source>
        <dbReference type="ARBA" id="ARBA00004496"/>
    </source>
</evidence>
<dbReference type="GO" id="GO:0051295">
    <property type="term" value="P:establishment of meiotic spindle localization"/>
    <property type="evidence" value="ECO:0007669"/>
    <property type="project" value="TreeGrafter"/>
</dbReference>
<dbReference type="PANTHER" id="PTHR22706">
    <property type="entry name" value="ASSEMBLY FACTOR FOR SPINDLE MICROTUBULES"/>
    <property type="match status" value="1"/>
</dbReference>
<keyword evidence="8" id="KW-1185">Reference proteome</keyword>
<evidence type="ECO:0000256" key="6">
    <source>
        <dbReference type="SAM" id="MobiDB-lite"/>
    </source>
</evidence>
<dbReference type="InterPro" id="IPR000048">
    <property type="entry name" value="IQ_motif_EF-hand-BS"/>
</dbReference>
<evidence type="ECO:0008006" key="9">
    <source>
        <dbReference type="Google" id="ProtNLM"/>
    </source>
</evidence>
<dbReference type="GO" id="GO:0005516">
    <property type="term" value="F:calmodulin binding"/>
    <property type="evidence" value="ECO:0007669"/>
    <property type="project" value="UniProtKB-KW"/>
</dbReference>
<feature type="region of interest" description="Disordered" evidence="6">
    <location>
        <begin position="1"/>
        <end position="22"/>
    </location>
</feature>
<feature type="region of interest" description="Disordered" evidence="6">
    <location>
        <begin position="389"/>
        <end position="601"/>
    </location>
</feature>
<feature type="compositionally biased region" description="Low complexity" evidence="6">
    <location>
        <begin position="489"/>
        <end position="498"/>
    </location>
</feature>
<dbReference type="STRING" id="5660.A4HKW0"/>
<dbReference type="PROSITE" id="PS50096">
    <property type="entry name" value="IQ"/>
    <property type="match status" value="8"/>
</dbReference>
<organism evidence="7 8">
    <name type="scientific">Leishmania braziliensis</name>
    <dbReference type="NCBI Taxonomy" id="5660"/>
    <lineage>
        <taxon>Eukaryota</taxon>
        <taxon>Discoba</taxon>
        <taxon>Euglenozoa</taxon>
        <taxon>Kinetoplastea</taxon>
        <taxon>Metakinetoplastina</taxon>
        <taxon>Trypanosomatida</taxon>
        <taxon>Trypanosomatidae</taxon>
        <taxon>Leishmaniinae</taxon>
        <taxon>Leishmania</taxon>
        <taxon>Leishmania braziliensis species complex</taxon>
    </lineage>
</organism>
<feature type="region of interest" description="Disordered" evidence="6">
    <location>
        <begin position="316"/>
        <end position="360"/>
    </location>
</feature>
<dbReference type="GO" id="GO:0000278">
    <property type="term" value="P:mitotic cell cycle"/>
    <property type="evidence" value="ECO:0007669"/>
    <property type="project" value="TreeGrafter"/>
</dbReference>
<dbReference type="Gene3D" id="1.20.5.190">
    <property type="match status" value="1"/>
</dbReference>
<dbReference type="InterPro" id="IPR051185">
    <property type="entry name" value="ASPM"/>
</dbReference>
<keyword evidence="3" id="KW-0677">Repeat</keyword>
<evidence type="ECO:0000256" key="5">
    <source>
        <dbReference type="SAM" id="Coils"/>
    </source>
</evidence>
<reference evidence="7 8" key="1">
    <citation type="journal article" date="2007" name="Nat. Genet.">
        <title>Comparative genomic analysis of three Leishmania species that cause diverse human disease.</title>
        <authorList>
            <person name="Peacock C.S."/>
            <person name="Seeger K."/>
            <person name="Harris D."/>
            <person name="Murphy L."/>
            <person name="Ruiz J.C."/>
            <person name="Quail M.A."/>
            <person name="Peters N."/>
            <person name="Adlem E."/>
            <person name="Tivey A."/>
            <person name="Aslett M."/>
            <person name="Kerhornou A."/>
            <person name="Ivens A."/>
            <person name="Fraser A."/>
            <person name="Rajandream M.A."/>
            <person name="Carver T."/>
            <person name="Norbertczak H."/>
            <person name="Chillingworth T."/>
            <person name="Hance Z."/>
            <person name="Jagels K."/>
            <person name="Moule S."/>
            <person name="Ormond D."/>
            <person name="Rutter S."/>
            <person name="Squares R."/>
            <person name="Whitehead S."/>
            <person name="Rabbinowitsch E."/>
            <person name="Arrowsmith C."/>
            <person name="White B."/>
            <person name="Thurston S."/>
            <person name="Bringaud F."/>
            <person name="Baldauf S.L."/>
            <person name="Faulconbridge A."/>
            <person name="Jeffares D."/>
            <person name="Depledge D.P."/>
            <person name="Oyola S.O."/>
            <person name="Hilley J.D."/>
            <person name="Brito L.O."/>
            <person name="Tosi L.R."/>
            <person name="Barrell B."/>
            <person name="Cruz A.K."/>
            <person name="Mottram J.C."/>
            <person name="Smith D.F."/>
            <person name="Berriman M."/>
        </authorList>
    </citation>
    <scope>NUCLEOTIDE SEQUENCE [LARGE SCALE GENOMIC DNA]</scope>
    <source>
        <strain evidence="7 8">MHOM/BR/75/M2904</strain>
    </source>
</reference>
<protein>
    <recommendedName>
        <fullName evidence="9">Flagellar Member 7</fullName>
    </recommendedName>
</protein>
<feature type="compositionally biased region" description="Basic and acidic residues" evidence="6">
    <location>
        <begin position="504"/>
        <end position="513"/>
    </location>
</feature>
<dbReference type="Gene3D" id="1.25.40.10">
    <property type="entry name" value="Tetratricopeptide repeat domain"/>
    <property type="match status" value="1"/>
</dbReference>
<feature type="compositionally biased region" description="Basic and acidic residues" evidence="6">
    <location>
        <begin position="425"/>
        <end position="443"/>
    </location>
</feature>
<evidence type="ECO:0000313" key="7">
    <source>
        <dbReference type="EMBL" id="CAM43139.1"/>
    </source>
</evidence>
<keyword evidence="4" id="KW-0112">Calmodulin-binding</keyword>
<dbReference type="EMBL" id="FR799007">
    <property type="protein sequence ID" value="CAM43139.1"/>
    <property type="molecule type" value="Genomic_DNA"/>
</dbReference>
<dbReference type="Pfam" id="PF00612">
    <property type="entry name" value="IQ"/>
    <property type="match status" value="5"/>
</dbReference>
<feature type="compositionally biased region" description="Low complexity" evidence="6">
    <location>
        <begin position="470"/>
        <end position="482"/>
    </location>
</feature>
<feature type="compositionally biased region" description="Polar residues" evidence="6">
    <location>
        <begin position="556"/>
        <end position="569"/>
    </location>
</feature>
<dbReference type="GeneID" id="5418625"/>
<dbReference type="RefSeq" id="XP_001567695.1">
    <property type="nucleotide sequence ID" value="XM_001567645.1"/>
</dbReference>
<keyword evidence="5" id="KW-0175">Coiled coil</keyword>